<name>A0A1D1VUY0_RAMVA</name>
<sequence>MDFDDSASMSSVASTFSTLSIARRMRGRLGRSVLASCSSGTGDEGKEEMDVAPASQVEGYVRGASSGDECGDGENPSCANGQGGSTFPEADIEKGTGVLLPISDMFFLPNLSSVVNYPNRKPPRCSKCRLDGHTCEFCGEPWSRRRGTARDVERSKDYLKEAATGHSAVREQREKRTHDRPGTEPLKMPESWLLVNEKTKHARLNDREKADSRKREDRLAREREDKDMPG</sequence>
<organism evidence="2 3">
    <name type="scientific">Ramazzottius varieornatus</name>
    <name type="common">Water bear</name>
    <name type="synonym">Tardigrade</name>
    <dbReference type="NCBI Taxonomy" id="947166"/>
    <lineage>
        <taxon>Eukaryota</taxon>
        <taxon>Metazoa</taxon>
        <taxon>Ecdysozoa</taxon>
        <taxon>Tardigrada</taxon>
        <taxon>Eutardigrada</taxon>
        <taxon>Parachela</taxon>
        <taxon>Hypsibioidea</taxon>
        <taxon>Ramazzottiidae</taxon>
        <taxon>Ramazzottius</taxon>
    </lineage>
</organism>
<feature type="region of interest" description="Disordered" evidence="1">
    <location>
        <begin position="162"/>
        <end position="230"/>
    </location>
</feature>
<accession>A0A1D1VUY0</accession>
<gene>
    <name evidence="2" type="primary">RvY_15447-1</name>
    <name evidence="2" type="synonym">RvY_15447.1</name>
    <name evidence="2" type="ORF">RvY_15447</name>
</gene>
<dbReference type="Proteomes" id="UP000186922">
    <property type="component" value="Unassembled WGS sequence"/>
</dbReference>
<feature type="region of interest" description="Disordered" evidence="1">
    <location>
        <begin position="62"/>
        <end position="90"/>
    </location>
</feature>
<reference evidence="2 3" key="1">
    <citation type="journal article" date="2016" name="Nat. Commun.">
        <title>Extremotolerant tardigrade genome and improved radiotolerance of human cultured cells by tardigrade-unique protein.</title>
        <authorList>
            <person name="Hashimoto T."/>
            <person name="Horikawa D.D."/>
            <person name="Saito Y."/>
            <person name="Kuwahara H."/>
            <person name="Kozuka-Hata H."/>
            <person name="Shin-I T."/>
            <person name="Minakuchi Y."/>
            <person name="Ohishi K."/>
            <person name="Motoyama A."/>
            <person name="Aizu T."/>
            <person name="Enomoto A."/>
            <person name="Kondo K."/>
            <person name="Tanaka S."/>
            <person name="Hara Y."/>
            <person name="Koshikawa S."/>
            <person name="Sagara H."/>
            <person name="Miura T."/>
            <person name="Yokobori S."/>
            <person name="Miyagawa K."/>
            <person name="Suzuki Y."/>
            <person name="Kubo T."/>
            <person name="Oyama M."/>
            <person name="Kohara Y."/>
            <person name="Fujiyama A."/>
            <person name="Arakawa K."/>
            <person name="Katayama T."/>
            <person name="Toyoda A."/>
            <person name="Kunieda T."/>
        </authorList>
    </citation>
    <scope>NUCLEOTIDE SEQUENCE [LARGE SCALE GENOMIC DNA]</scope>
    <source>
        <strain evidence="2 3">YOKOZUNA-1</strain>
    </source>
</reference>
<comment type="caution">
    <text evidence="2">The sequence shown here is derived from an EMBL/GenBank/DDBJ whole genome shotgun (WGS) entry which is preliminary data.</text>
</comment>
<evidence type="ECO:0000313" key="3">
    <source>
        <dbReference type="Proteomes" id="UP000186922"/>
    </source>
</evidence>
<keyword evidence="3" id="KW-1185">Reference proteome</keyword>
<proteinExistence type="predicted"/>
<feature type="compositionally biased region" description="Basic and acidic residues" evidence="1">
    <location>
        <begin position="197"/>
        <end position="230"/>
    </location>
</feature>
<feature type="compositionally biased region" description="Basic and acidic residues" evidence="1">
    <location>
        <begin position="168"/>
        <end position="182"/>
    </location>
</feature>
<evidence type="ECO:0000256" key="1">
    <source>
        <dbReference type="SAM" id="MobiDB-lite"/>
    </source>
</evidence>
<evidence type="ECO:0000313" key="2">
    <source>
        <dbReference type="EMBL" id="GAV05292.1"/>
    </source>
</evidence>
<dbReference type="EMBL" id="BDGG01000012">
    <property type="protein sequence ID" value="GAV05292.1"/>
    <property type="molecule type" value="Genomic_DNA"/>
</dbReference>
<protein>
    <submittedName>
        <fullName evidence="2">Uncharacterized protein</fullName>
    </submittedName>
</protein>
<dbReference type="AlphaFoldDB" id="A0A1D1VUY0"/>